<dbReference type="SUPFAM" id="SSF50129">
    <property type="entry name" value="GroES-like"/>
    <property type="match status" value="1"/>
</dbReference>
<dbReference type="PANTHER" id="PTHR43482">
    <property type="entry name" value="PROTEIN AST1-RELATED"/>
    <property type="match status" value="1"/>
</dbReference>
<dbReference type="InterPro" id="IPR036291">
    <property type="entry name" value="NAD(P)-bd_dom_sf"/>
</dbReference>
<name>A0ABM5WD46_9ENTE</name>
<comment type="similarity">
    <text evidence="1 2">Belongs to the zinc-containing alcohol dehydrogenase family. Quinone oxidoreductase subfamily.</text>
</comment>
<feature type="domain" description="Enoyl reductase (ER)" evidence="3">
    <location>
        <begin position="14"/>
        <end position="334"/>
    </location>
</feature>
<dbReference type="SUPFAM" id="SSF51735">
    <property type="entry name" value="NAD(P)-binding Rossmann-fold domains"/>
    <property type="match status" value="1"/>
</dbReference>
<dbReference type="SMART" id="SM00829">
    <property type="entry name" value="PKS_ER"/>
    <property type="match status" value="1"/>
</dbReference>
<dbReference type="PROSITE" id="PS01162">
    <property type="entry name" value="QOR_ZETA_CRYSTAL"/>
    <property type="match status" value="1"/>
</dbReference>
<keyword evidence="2" id="KW-0479">Metal-binding</keyword>
<evidence type="ECO:0000313" key="5">
    <source>
        <dbReference type="Proteomes" id="UP000065511"/>
    </source>
</evidence>
<evidence type="ECO:0000313" key="4">
    <source>
        <dbReference type="EMBL" id="ALS03262.1"/>
    </source>
</evidence>
<dbReference type="InterPro" id="IPR020843">
    <property type="entry name" value="ER"/>
</dbReference>
<dbReference type="InterPro" id="IPR011032">
    <property type="entry name" value="GroES-like_sf"/>
</dbReference>
<dbReference type="InterPro" id="IPR052585">
    <property type="entry name" value="Lipid_raft_assoc_Zn_ADH"/>
</dbReference>
<dbReference type="EMBL" id="CP013614">
    <property type="protein sequence ID" value="ALS03262.1"/>
    <property type="molecule type" value="Genomic_DNA"/>
</dbReference>
<dbReference type="NCBIfam" id="TIGR02817">
    <property type="entry name" value="adh_fam_1"/>
    <property type="match status" value="1"/>
</dbReference>
<organism evidence="4 5">
    <name type="scientific">Enterococcus silesiacus</name>
    <dbReference type="NCBI Taxonomy" id="332949"/>
    <lineage>
        <taxon>Bacteria</taxon>
        <taxon>Bacillati</taxon>
        <taxon>Bacillota</taxon>
        <taxon>Bacilli</taxon>
        <taxon>Lactobacillales</taxon>
        <taxon>Enterococcaceae</taxon>
        <taxon>Enterococcus</taxon>
    </lineage>
</organism>
<evidence type="ECO:0000256" key="2">
    <source>
        <dbReference type="RuleBase" id="RU364000"/>
    </source>
</evidence>
<evidence type="ECO:0000256" key="1">
    <source>
        <dbReference type="ARBA" id="ARBA00010371"/>
    </source>
</evidence>
<dbReference type="InterPro" id="IPR014182">
    <property type="entry name" value="ADH_Zn_typ-1"/>
</dbReference>
<dbReference type="Pfam" id="PF00107">
    <property type="entry name" value="ADH_zinc_N"/>
    <property type="match status" value="1"/>
</dbReference>
<proteinExistence type="inferred from homology"/>
<keyword evidence="5" id="KW-1185">Reference proteome</keyword>
<dbReference type="InterPro" id="IPR013154">
    <property type="entry name" value="ADH-like_N"/>
</dbReference>
<keyword evidence="2" id="KW-0862">Zinc</keyword>
<dbReference type="InterPro" id="IPR002364">
    <property type="entry name" value="Quin_OxRdtase/zeta-crystal_CS"/>
</dbReference>
<evidence type="ECO:0000259" key="3">
    <source>
        <dbReference type="SMART" id="SM00829"/>
    </source>
</evidence>
<dbReference type="Gene3D" id="3.40.50.720">
    <property type="entry name" value="NAD(P)-binding Rossmann-like Domain"/>
    <property type="match status" value="1"/>
</dbReference>
<dbReference type="Proteomes" id="UP000065511">
    <property type="component" value="Chromosome"/>
</dbReference>
<gene>
    <name evidence="4" type="ORF">ATZ33_03630</name>
</gene>
<reference evidence="4 5" key="1">
    <citation type="submission" date="2015-12" db="EMBL/GenBank/DDBJ databases">
        <authorList>
            <person name="Lauer A."/>
            <person name="Humrighouse B."/>
            <person name="Loparev V."/>
            <person name="Shewmaker P.L."/>
            <person name="Whitney A.M."/>
            <person name="McLaughlin R.W."/>
        </authorList>
    </citation>
    <scope>NUCLEOTIDE SEQUENCE [LARGE SCALE GENOMIC DNA]</scope>
    <source>
        <strain evidence="4 5">LMG 23085</strain>
    </source>
</reference>
<dbReference type="CDD" id="cd08252">
    <property type="entry name" value="AL_MDR"/>
    <property type="match status" value="1"/>
</dbReference>
<keyword evidence="2" id="KW-0560">Oxidoreductase</keyword>
<dbReference type="InterPro" id="IPR013149">
    <property type="entry name" value="ADH-like_C"/>
</dbReference>
<protein>
    <recommendedName>
        <fullName evidence="2">Zinc-type alcohol dehydrogenase-like protein</fullName>
    </recommendedName>
</protein>
<dbReference type="Pfam" id="PF08240">
    <property type="entry name" value="ADH_N"/>
    <property type="match status" value="1"/>
</dbReference>
<sequence length="338" mass="37346">MKAVGLKEYLPIDAENSFLDLEIEKPHELKARDLLVEVKAVSVNPVDIGARSPKDSTIKDYRILGWDASGIVTEVGENCSLFKIGDEVFYAGALERSGTNAQYHVVDERIVGRKPKNMDFANAAALPLTSLTAWESLYDRMNIDKSKDAGKTILIINGAGGVGSVAIQLAKMSGLKVIATASRDESIEWIKSLGADEVINHHFSLSKQLAELGLAGTDYILNLYSTEKNWDEMCKIINPEGHMTSITRLNKPVNLGALMDKSVSFHWELMFTRAKYETPDMVRQHEILNGIAQLIETNQLTPTLKKEFSPINVENMKKAHALIESGNSIGKVVLSDFQ</sequence>
<dbReference type="Gene3D" id="3.90.180.10">
    <property type="entry name" value="Medium-chain alcohol dehydrogenases, catalytic domain"/>
    <property type="match status" value="1"/>
</dbReference>
<accession>A0ABM5WD46</accession>
<dbReference type="PANTHER" id="PTHR43482:SF1">
    <property type="entry name" value="PROTEIN AST1-RELATED"/>
    <property type="match status" value="1"/>
</dbReference>